<dbReference type="PANTHER" id="PTHR43201:SF5">
    <property type="entry name" value="MEDIUM-CHAIN ACYL-COA LIGASE ACSF2, MITOCHONDRIAL"/>
    <property type="match status" value="1"/>
</dbReference>
<name>A0AA41Z4A4_9HYPH</name>
<dbReference type="Proteomes" id="UP001165667">
    <property type="component" value="Unassembled WGS sequence"/>
</dbReference>
<accession>A0AA41Z4A4</accession>
<dbReference type="PROSITE" id="PS00455">
    <property type="entry name" value="AMP_BINDING"/>
    <property type="match status" value="1"/>
</dbReference>
<dbReference type="Gene3D" id="3.30.300.30">
    <property type="match status" value="1"/>
</dbReference>
<keyword evidence="2" id="KW-0436">Ligase</keyword>
<dbReference type="SUPFAM" id="SSF56801">
    <property type="entry name" value="Acetyl-CoA synthetase-like"/>
    <property type="match status" value="1"/>
</dbReference>
<evidence type="ECO:0000256" key="2">
    <source>
        <dbReference type="ARBA" id="ARBA00022598"/>
    </source>
</evidence>
<protein>
    <submittedName>
        <fullName evidence="4">AMP-binding protein</fullName>
    </submittedName>
</protein>
<feature type="domain" description="AMP-dependent synthetase/ligase" evidence="3">
    <location>
        <begin position="138"/>
        <end position="337"/>
    </location>
</feature>
<comment type="similarity">
    <text evidence="1">Belongs to the ATP-dependent AMP-binding enzyme family.</text>
</comment>
<dbReference type="GO" id="GO:0006631">
    <property type="term" value="P:fatty acid metabolic process"/>
    <property type="evidence" value="ECO:0007669"/>
    <property type="project" value="TreeGrafter"/>
</dbReference>
<dbReference type="Pfam" id="PF23562">
    <property type="entry name" value="AMP-binding_C_3"/>
    <property type="match status" value="1"/>
</dbReference>
<dbReference type="AlphaFoldDB" id="A0AA41Z4A4"/>
<dbReference type="EMBL" id="JAMOIM010000067">
    <property type="protein sequence ID" value="MCW6512817.1"/>
    <property type="molecule type" value="Genomic_DNA"/>
</dbReference>
<reference evidence="4" key="1">
    <citation type="submission" date="2022-05" db="EMBL/GenBank/DDBJ databases">
        <authorList>
            <person name="Pankratov T."/>
        </authorList>
    </citation>
    <scope>NUCLEOTIDE SEQUENCE</scope>
    <source>
        <strain evidence="4">BP6-180914</strain>
    </source>
</reference>
<dbReference type="GO" id="GO:0031956">
    <property type="term" value="F:medium-chain fatty acid-CoA ligase activity"/>
    <property type="evidence" value="ECO:0007669"/>
    <property type="project" value="TreeGrafter"/>
</dbReference>
<dbReference type="InterPro" id="IPR020845">
    <property type="entry name" value="AMP-binding_CS"/>
</dbReference>
<organism evidence="4 5">
    <name type="scientific">Lichenifustis flavocetrariae</name>
    <dbReference type="NCBI Taxonomy" id="2949735"/>
    <lineage>
        <taxon>Bacteria</taxon>
        <taxon>Pseudomonadati</taxon>
        <taxon>Pseudomonadota</taxon>
        <taxon>Alphaproteobacteria</taxon>
        <taxon>Hyphomicrobiales</taxon>
        <taxon>Lichenihabitantaceae</taxon>
        <taxon>Lichenifustis</taxon>
    </lineage>
</organism>
<gene>
    <name evidence="4" type="ORF">M8523_33535</name>
</gene>
<dbReference type="Gene3D" id="3.40.50.12780">
    <property type="entry name" value="N-terminal domain of ligase-like"/>
    <property type="match status" value="1"/>
</dbReference>
<keyword evidence="5" id="KW-1185">Reference proteome</keyword>
<sequence>MRPLFEAMHRDAVTHGDVIAVRDDQGVLSRRDFLGRVESLAHVLKGHPRVIGLFAPNGRDWAIAQLAGALAGKIVVPLPTFFSEAQLGHIARDAAIETILATQATWPRVLRSGLPSLIIEAQSMELGAFDLIEGFGQVIYTSGSTGRPKGVRHESGQIAWSAQALAEAIGASARDVYLSVLPLPLLLETICALFVPQLVGALTHFDTAVAEAVGRGSASGLAQAFETQRPTTSVLVPQLLKAWVGELASTNRTAPTSLRFVAVGGAPVATQLAETARSYGIPVHEGYGLSECCSVVAVNRTDARRPGTAGRPLTGLSVTIEDGEIVVDGPALTDGYLNQGQAERPWRTGDLGAIDADGFLSVHGRKDSLIVTAYGRNISPEWVETMLLADLRIALCAVFGHGEAHLTAVLIPSQSAAPWFAEASRADVLGLIAECCAEAPAYAVPQDFILLSQADAVRDHLLTANGRFVRSRLPTLVAAKSPAASVL</sequence>
<evidence type="ECO:0000313" key="5">
    <source>
        <dbReference type="Proteomes" id="UP001165667"/>
    </source>
</evidence>
<dbReference type="InterPro" id="IPR000873">
    <property type="entry name" value="AMP-dep_synth/lig_dom"/>
</dbReference>
<dbReference type="Pfam" id="PF00501">
    <property type="entry name" value="AMP-binding"/>
    <property type="match status" value="2"/>
</dbReference>
<feature type="domain" description="AMP-dependent synthetase/ligase" evidence="3">
    <location>
        <begin position="10"/>
        <end position="103"/>
    </location>
</feature>
<dbReference type="PANTHER" id="PTHR43201">
    <property type="entry name" value="ACYL-COA SYNTHETASE"/>
    <property type="match status" value="1"/>
</dbReference>
<evidence type="ECO:0000313" key="4">
    <source>
        <dbReference type="EMBL" id="MCW6512817.1"/>
    </source>
</evidence>
<comment type="caution">
    <text evidence="4">The sequence shown here is derived from an EMBL/GenBank/DDBJ whole genome shotgun (WGS) entry which is preliminary data.</text>
</comment>
<evidence type="ECO:0000256" key="1">
    <source>
        <dbReference type="ARBA" id="ARBA00006432"/>
    </source>
</evidence>
<dbReference type="RefSeq" id="WP_282589191.1">
    <property type="nucleotide sequence ID" value="NZ_JAMOIM010000067.1"/>
</dbReference>
<proteinExistence type="inferred from homology"/>
<evidence type="ECO:0000259" key="3">
    <source>
        <dbReference type="Pfam" id="PF00501"/>
    </source>
</evidence>
<dbReference type="InterPro" id="IPR042099">
    <property type="entry name" value="ANL_N_sf"/>
</dbReference>
<dbReference type="InterPro" id="IPR045851">
    <property type="entry name" value="AMP-bd_C_sf"/>
</dbReference>